<comment type="function">
    <text evidence="8">Nucleotidyltransferase involved in the post-translational modification of proteins. It can catalyze the addition of adenosine monophosphate (AMP) or uridine monophosphate (UMP) to a protein, resulting in modifications known as AMPylation and UMPylation.</text>
</comment>
<comment type="catalytic activity">
    <reaction evidence="8">
        <text>L-seryl-[protein] + ATP = 3-O-(5'-adenylyl)-L-seryl-[protein] + diphosphate</text>
        <dbReference type="Rhea" id="RHEA:58120"/>
        <dbReference type="Rhea" id="RHEA-COMP:9863"/>
        <dbReference type="Rhea" id="RHEA-COMP:15073"/>
        <dbReference type="ChEBI" id="CHEBI:29999"/>
        <dbReference type="ChEBI" id="CHEBI:30616"/>
        <dbReference type="ChEBI" id="CHEBI:33019"/>
        <dbReference type="ChEBI" id="CHEBI:142516"/>
        <dbReference type="EC" id="2.7.7.108"/>
    </reaction>
</comment>
<keyword evidence="7 8" id="KW-0460">Magnesium</keyword>
<comment type="catalytic activity">
    <reaction evidence="8">
        <text>L-histidyl-[protein] + UTP = N(tele)-(5'-uridylyl)-L-histidyl-[protein] + diphosphate</text>
        <dbReference type="Rhea" id="RHEA:83891"/>
        <dbReference type="Rhea" id="RHEA-COMP:9745"/>
        <dbReference type="Rhea" id="RHEA-COMP:20239"/>
        <dbReference type="ChEBI" id="CHEBI:29979"/>
        <dbReference type="ChEBI" id="CHEBI:33019"/>
        <dbReference type="ChEBI" id="CHEBI:46398"/>
        <dbReference type="ChEBI" id="CHEBI:233474"/>
    </reaction>
</comment>
<evidence type="ECO:0000313" key="10">
    <source>
        <dbReference type="Proteomes" id="UP000434580"/>
    </source>
</evidence>
<dbReference type="NCBIfam" id="NF000658">
    <property type="entry name" value="PRK00029.1"/>
    <property type="match status" value="1"/>
</dbReference>
<dbReference type="PANTHER" id="PTHR32057:SF14">
    <property type="entry name" value="PROTEIN ADENYLYLTRANSFERASE SELO, MITOCHONDRIAL"/>
    <property type="match status" value="1"/>
</dbReference>
<evidence type="ECO:0000256" key="2">
    <source>
        <dbReference type="ARBA" id="ARBA00022679"/>
    </source>
</evidence>
<feature type="binding site" evidence="8">
    <location>
        <position position="93"/>
    </location>
    <ligand>
        <name>ATP</name>
        <dbReference type="ChEBI" id="CHEBI:30616"/>
    </ligand>
</feature>
<dbReference type="HAMAP" id="MF_00692">
    <property type="entry name" value="SelO"/>
    <property type="match status" value="1"/>
</dbReference>
<evidence type="ECO:0000256" key="6">
    <source>
        <dbReference type="ARBA" id="ARBA00022840"/>
    </source>
</evidence>
<evidence type="ECO:0000256" key="8">
    <source>
        <dbReference type="HAMAP-Rule" id="MF_00692"/>
    </source>
</evidence>
<comment type="catalytic activity">
    <reaction evidence="8">
        <text>L-tyrosyl-[protein] + UTP = O-(5'-uridylyl)-L-tyrosyl-[protein] + diphosphate</text>
        <dbReference type="Rhea" id="RHEA:83887"/>
        <dbReference type="Rhea" id="RHEA-COMP:10136"/>
        <dbReference type="Rhea" id="RHEA-COMP:20238"/>
        <dbReference type="ChEBI" id="CHEBI:33019"/>
        <dbReference type="ChEBI" id="CHEBI:46398"/>
        <dbReference type="ChEBI" id="CHEBI:46858"/>
        <dbReference type="ChEBI" id="CHEBI:90602"/>
    </reaction>
</comment>
<sequence length="487" mass="55234">MPSIFADKTFTNSFANLSSEFYSRVQPQAIENTTVASINPDAGKLIGLSTADLMSEEFRQIMACETLPDNAASLATIYSGHQFGSYNPQLGDGRALMVGEIASDNGPWELQLKGSGKTPYSRMGDGRAVLRSSIREYLCSEAMHGLGIPTTRALALGHGSTPVYRETVEQAASVIRMAPSHVRFGHFEYFFYTGQHDKHKELLDYIVNTHFSELAAKPEAERYSAFFREVTQRTARLIAQWQVYGFCHGVMNTDNMSILGLTIDYGPFAFLDDFNPGFICNHSDHTGRYAYNRQIQIGLWNLNALAHSLSGVIDENSLKESLMSYEPILLESFGDLMYQRLGFNTRKDDDSELLSDLLTQLAQEQRDYTLFFRKLCDEKMDQNSDLVDFFIDRQRFASWLDAYKQRLKHEQSEDALRQRQMKSVNPKYILRNYLAQEAIEKAEKGDYQQVNDLLKVLQSPFEEHPEHEALAATPPDWGKTLEISCSS</sequence>
<feature type="binding site" evidence="8">
    <location>
        <position position="264"/>
    </location>
    <ligand>
        <name>Mg(2+)</name>
        <dbReference type="ChEBI" id="CHEBI:18420"/>
    </ligand>
</feature>
<feature type="binding site" evidence="8">
    <location>
        <position position="255"/>
    </location>
    <ligand>
        <name>Mg(2+)</name>
        <dbReference type="ChEBI" id="CHEBI:18420"/>
    </ligand>
</feature>
<comment type="cofactor">
    <cofactor evidence="8">
        <name>Mg(2+)</name>
        <dbReference type="ChEBI" id="CHEBI:18420"/>
    </cofactor>
    <cofactor evidence="8">
        <name>Mn(2+)</name>
        <dbReference type="ChEBI" id="CHEBI:29035"/>
    </cofactor>
</comment>
<dbReference type="EC" id="2.7.7.-" evidence="8"/>
<protein>
    <recommendedName>
        <fullName evidence="8">Protein nucleotidyltransferase YdiU</fullName>
        <ecNumber evidence="8">2.7.7.-</ecNumber>
    </recommendedName>
    <alternativeName>
        <fullName evidence="8">Protein adenylyltransferase YdiU</fullName>
        <ecNumber evidence="8">2.7.7.108</ecNumber>
    </alternativeName>
    <alternativeName>
        <fullName evidence="8">Protein uridylyltransferase YdiU</fullName>
        <ecNumber evidence="8">2.7.7.-</ecNumber>
    </alternativeName>
</protein>
<organism evidence="9 10">
    <name type="scientific">BD1-7 clade bacterium</name>
    <dbReference type="NCBI Taxonomy" id="2029982"/>
    <lineage>
        <taxon>Bacteria</taxon>
        <taxon>Pseudomonadati</taxon>
        <taxon>Pseudomonadota</taxon>
        <taxon>Gammaproteobacteria</taxon>
        <taxon>Cellvibrionales</taxon>
        <taxon>Spongiibacteraceae</taxon>
        <taxon>BD1-7 clade</taxon>
    </lineage>
</organism>
<evidence type="ECO:0000256" key="5">
    <source>
        <dbReference type="ARBA" id="ARBA00022741"/>
    </source>
</evidence>
<feature type="binding site" evidence="8">
    <location>
        <position position="183"/>
    </location>
    <ligand>
        <name>ATP</name>
        <dbReference type="ChEBI" id="CHEBI:30616"/>
    </ligand>
</feature>
<keyword evidence="5 8" id="KW-0547">Nucleotide-binding</keyword>
<evidence type="ECO:0000256" key="4">
    <source>
        <dbReference type="ARBA" id="ARBA00022723"/>
    </source>
</evidence>
<feature type="binding site" evidence="8">
    <location>
        <position position="126"/>
    </location>
    <ligand>
        <name>ATP</name>
        <dbReference type="ChEBI" id="CHEBI:30616"/>
    </ligand>
</feature>
<gene>
    <name evidence="8" type="primary">ydiU</name>
    <name evidence="8" type="synonym">selO</name>
    <name evidence="9" type="ORF">DPBNPPHM_01890</name>
</gene>
<keyword evidence="3 8" id="KW-0548">Nucleotidyltransferase</keyword>
<dbReference type="Proteomes" id="UP000434580">
    <property type="component" value="Unassembled WGS sequence"/>
</dbReference>
<dbReference type="GO" id="GO:0030145">
    <property type="term" value="F:manganese ion binding"/>
    <property type="evidence" value="ECO:0007669"/>
    <property type="project" value="UniProtKB-UniRule"/>
</dbReference>
<feature type="binding site" evidence="8">
    <location>
        <position position="94"/>
    </location>
    <ligand>
        <name>ATP</name>
        <dbReference type="ChEBI" id="CHEBI:30616"/>
    </ligand>
</feature>
<feature type="binding site" evidence="8">
    <location>
        <position position="91"/>
    </location>
    <ligand>
        <name>ATP</name>
        <dbReference type="ChEBI" id="CHEBI:30616"/>
    </ligand>
</feature>
<feature type="binding site" evidence="8">
    <location>
        <position position="113"/>
    </location>
    <ligand>
        <name>ATP</name>
        <dbReference type="ChEBI" id="CHEBI:30616"/>
    </ligand>
</feature>
<proteinExistence type="inferred from homology"/>
<dbReference type="InterPro" id="IPR003846">
    <property type="entry name" value="SelO"/>
</dbReference>
<dbReference type="GO" id="GO:0070733">
    <property type="term" value="F:AMPylase activity"/>
    <property type="evidence" value="ECO:0007669"/>
    <property type="project" value="UniProtKB-EC"/>
</dbReference>
<feature type="binding site" evidence="8">
    <location>
        <position position="176"/>
    </location>
    <ligand>
        <name>ATP</name>
        <dbReference type="ChEBI" id="CHEBI:30616"/>
    </ligand>
</feature>
<evidence type="ECO:0000256" key="1">
    <source>
        <dbReference type="ARBA" id="ARBA00009747"/>
    </source>
</evidence>
<keyword evidence="2 8" id="KW-0808">Transferase</keyword>
<evidence type="ECO:0000256" key="3">
    <source>
        <dbReference type="ARBA" id="ARBA00022695"/>
    </source>
</evidence>
<comment type="catalytic activity">
    <reaction evidence="8">
        <text>L-seryl-[protein] + UTP = O-(5'-uridylyl)-L-seryl-[protein] + diphosphate</text>
        <dbReference type="Rhea" id="RHEA:64604"/>
        <dbReference type="Rhea" id="RHEA-COMP:9863"/>
        <dbReference type="Rhea" id="RHEA-COMP:16635"/>
        <dbReference type="ChEBI" id="CHEBI:29999"/>
        <dbReference type="ChEBI" id="CHEBI:33019"/>
        <dbReference type="ChEBI" id="CHEBI:46398"/>
        <dbReference type="ChEBI" id="CHEBI:156051"/>
    </reaction>
</comment>
<feature type="binding site" evidence="8">
    <location>
        <position position="264"/>
    </location>
    <ligand>
        <name>ATP</name>
        <dbReference type="ChEBI" id="CHEBI:30616"/>
    </ligand>
</feature>
<comment type="similarity">
    <text evidence="1 8">Belongs to the SELO family.</text>
</comment>
<dbReference type="PANTHER" id="PTHR32057">
    <property type="entry name" value="PROTEIN ADENYLYLTRANSFERASE SELO, MITOCHONDRIAL"/>
    <property type="match status" value="1"/>
</dbReference>
<keyword evidence="8" id="KW-0464">Manganese</keyword>
<dbReference type="EC" id="2.7.7.108" evidence="8"/>
<dbReference type="AlphaFoldDB" id="A0A5S9QB87"/>
<dbReference type="GO" id="GO:0005524">
    <property type="term" value="F:ATP binding"/>
    <property type="evidence" value="ECO:0007669"/>
    <property type="project" value="UniProtKB-UniRule"/>
</dbReference>
<name>A0A5S9QB87_9GAMM</name>
<comment type="catalytic activity">
    <reaction evidence="8">
        <text>L-tyrosyl-[protein] + ATP = O-(5'-adenylyl)-L-tyrosyl-[protein] + diphosphate</text>
        <dbReference type="Rhea" id="RHEA:54288"/>
        <dbReference type="Rhea" id="RHEA-COMP:10136"/>
        <dbReference type="Rhea" id="RHEA-COMP:13846"/>
        <dbReference type="ChEBI" id="CHEBI:30616"/>
        <dbReference type="ChEBI" id="CHEBI:33019"/>
        <dbReference type="ChEBI" id="CHEBI:46858"/>
        <dbReference type="ChEBI" id="CHEBI:83624"/>
        <dbReference type="EC" id="2.7.7.108"/>
    </reaction>
</comment>
<evidence type="ECO:0000313" key="9">
    <source>
        <dbReference type="EMBL" id="CAA0115127.1"/>
    </source>
</evidence>
<accession>A0A5S9QB87</accession>
<reference evidence="9 10" key="1">
    <citation type="submission" date="2019-11" db="EMBL/GenBank/DDBJ databases">
        <authorList>
            <person name="Holert J."/>
        </authorList>
    </citation>
    <scope>NUCLEOTIDE SEQUENCE [LARGE SCALE GENOMIC DNA]</scope>
    <source>
        <strain evidence="9">BC5_2</strain>
    </source>
</reference>
<comment type="catalytic activity">
    <reaction evidence="8">
        <text>L-threonyl-[protein] + ATP = 3-O-(5'-adenylyl)-L-threonyl-[protein] + diphosphate</text>
        <dbReference type="Rhea" id="RHEA:54292"/>
        <dbReference type="Rhea" id="RHEA-COMP:11060"/>
        <dbReference type="Rhea" id="RHEA-COMP:13847"/>
        <dbReference type="ChEBI" id="CHEBI:30013"/>
        <dbReference type="ChEBI" id="CHEBI:30616"/>
        <dbReference type="ChEBI" id="CHEBI:33019"/>
        <dbReference type="ChEBI" id="CHEBI:138113"/>
        <dbReference type="EC" id="2.7.7.108"/>
    </reaction>
</comment>
<dbReference type="EMBL" id="CACSII010000018">
    <property type="protein sequence ID" value="CAA0115127.1"/>
    <property type="molecule type" value="Genomic_DNA"/>
</dbReference>
<feature type="active site" description="Proton acceptor" evidence="8">
    <location>
        <position position="254"/>
    </location>
</feature>
<keyword evidence="4 8" id="KW-0479">Metal-binding</keyword>
<dbReference type="Pfam" id="PF02696">
    <property type="entry name" value="SelO"/>
    <property type="match status" value="1"/>
</dbReference>
<dbReference type="GO" id="GO:0000287">
    <property type="term" value="F:magnesium ion binding"/>
    <property type="evidence" value="ECO:0007669"/>
    <property type="project" value="UniProtKB-UniRule"/>
</dbReference>
<evidence type="ECO:0000256" key="7">
    <source>
        <dbReference type="ARBA" id="ARBA00022842"/>
    </source>
</evidence>
<keyword evidence="6 8" id="KW-0067">ATP-binding</keyword>
<dbReference type="OrthoDB" id="9776281at2"/>
<feature type="binding site" evidence="8">
    <location>
        <position position="125"/>
    </location>
    <ligand>
        <name>ATP</name>
        <dbReference type="ChEBI" id="CHEBI:30616"/>
    </ligand>
</feature>